<proteinExistence type="predicted"/>
<accession>A0A2X4TMD0</accession>
<gene>
    <name evidence="1" type="ORF">NCTC10994_00085</name>
</gene>
<sequence>MAELFGASGVPLTQVPLCAGTVLAVINADLVLMLPGSRLVLGGSGPVGGVECSLPVICEDCCGNADGGCGDQPDSPPQATQICRDHANADWGGKFGEYPGETTDQ</sequence>
<keyword evidence="2" id="KW-1185">Reference proteome</keyword>
<evidence type="ECO:0000313" key="1">
    <source>
        <dbReference type="EMBL" id="SQI28341.1"/>
    </source>
</evidence>
<dbReference type="KEGG" id="rcr:NCTC10994_00085"/>
<reference evidence="1 2" key="1">
    <citation type="submission" date="2018-06" db="EMBL/GenBank/DDBJ databases">
        <authorList>
            <consortium name="Pathogen Informatics"/>
            <person name="Doyle S."/>
        </authorList>
    </citation>
    <scope>NUCLEOTIDE SEQUENCE [LARGE SCALE GENOMIC DNA]</scope>
    <source>
        <strain evidence="1 2">NCTC10994</strain>
    </source>
</reference>
<organism evidence="1 2">
    <name type="scientific">Rhodococcus coprophilus</name>
    <dbReference type="NCBI Taxonomy" id="38310"/>
    <lineage>
        <taxon>Bacteria</taxon>
        <taxon>Bacillati</taxon>
        <taxon>Actinomycetota</taxon>
        <taxon>Actinomycetes</taxon>
        <taxon>Mycobacteriales</taxon>
        <taxon>Nocardiaceae</taxon>
        <taxon>Rhodococcus</taxon>
    </lineage>
</organism>
<dbReference type="EMBL" id="LS483468">
    <property type="protein sequence ID" value="SQI28341.1"/>
    <property type="molecule type" value="Genomic_DNA"/>
</dbReference>
<protein>
    <submittedName>
        <fullName evidence="1">Uncharacterized protein</fullName>
    </submittedName>
</protein>
<dbReference type="Proteomes" id="UP000249091">
    <property type="component" value="Chromosome 1"/>
</dbReference>
<evidence type="ECO:0000313" key="2">
    <source>
        <dbReference type="Proteomes" id="UP000249091"/>
    </source>
</evidence>
<name>A0A2X4TMD0_9NOCA</name>
<dbReference type="AlphaFoldDB" id="A0A2X4TMD0"/>